<evidence type="ECO:0000256" key="3">
    <source>
        <dbReference type="ARBA" id="ARBA00022448"/>
    </source>
</evidence>
<name>A0A183M7D5_9TREM</name>
<dbReference type="SUPFAM" id="SSF48425">
    <property type="entry name" value="Sec7 domain"/>
    <property type="match status" value="1"/>
</dbReference>
<evidence type="ECO:0000313" key="5">
    <source>
        <dbReference type="EMBL" id="VDO97964.1"/>
    </source>
</evidence>
<sequence>MIRSDVVERVDRFIYLGSLISPCGLVCDEISARIQKARLAFANLRHLWHHFNTKPKRGITFLQENNILQKPLNYNELALFLRENPRLEKRMIGEYISDRENIDVLTAFVRQFNFVGVPIDEALRVYLEAFRLPGEAPLIQRIIEHFAEHWYTSNQSPFVDVDAAFTLAYAILMLNTDQHNPNSKRQNAPMRMEDFKKNLSGMNGNQDFDPKLLESIYNNIHNHEIVMPIEQTGLVRENYLWKVRIYDCFYILFI</sequence>
<dbReference type="FunFam" id="1.10.1000.11:FF:000007">
    <property type="entry name" value="Golgi-specific brefeldin A-resistance guanine nucleotide exchange factor 1"/>
    <property type="match status" value="1"/>
</dbReference>
<dbReference type="GO" id="GO:0032012">
    <property type="term" value="P:regulation of ARF protein signal transduction"/>
    <property type="evidence" value="ECO:0007669"/>
    <property type="project" value="InterPro"/>
</dbReference>
<reference evidence="5 6" key="1">
    <citation type="submission" date="2018-11" db="EMBL/GenBank/DDBJ databases">
        <authorList>
            <consortium name="Pathogen Informatics"/>
        </authorList>
    </citation>
    <scope>NUCLEOTIDE SEQUENCE [LARGE SCALE GENOMIC DNA]</scope>
    <source>
        <strain evidence="5 6">Zambia</strain>
    </source>
</reference>
<dbReference type="Proteomes" id="UP000277204">
    <property type="component" value="Unassembled WGS sequence"/>
</dbReference>
<dbReference type="GO" id="GO:0016197">
    <property type="term" value="P:endosomal transport"/>
    <property type="evidence" value="ECO:0007669"/>
    <property type="project" value="UniProtKB-ARBA"/>
</dbReference>
<dbReference type="GO" id="GO:0005085">
    <property type="term" value="F:guanyl-nucleotide exchange factor activity"/>
    <property type="evidence" value="ECO:0007669"/>
    <property type="project" value="InterPro"/>
</dbReference>
<proteinExistence type="predicted"/>
<accession>A0A183M7D5</accession>
<protein>
    <submittedName>
        <fullName evidence="5">Uncharacterized protein</fullName>
    </submittedName>
</protein>
<dbReference type="EMBL" id="UZAI01007101">
    <property type="protein sequence ID" value="VDO97964.1"/>
    <property type="molecule type" value="Genomic_DNA"/>
</dbReference>
<dbReference type="GO" id="GO:0010256">
    <property type="term" value="P:endomembrane system organization"/>
    <property type="evidence" value="ECO:0007669"/>
    <property type="project" value="UniProtKB-ARBA"/>
</dbReference>
<dbReference type="PROSITE" id="PS50190">
    <property type="entry name" value="SEC7"/>
    <property type="match status" value="1"/>
</dbReference>
<keyword evidence="4" id="KW-0333">Golgi apparatus</keyword>
<dbReference type="STRING" id="48269.A0A183M7D5"/>
<dbReference type="InterPro" id="IPR023394">
    <property type="entry name" value="Sec7_C_sf"/>
</dbReference>
<dbReference type="Gene3D" id="1.10.220.20">
    <property type="match status" value="1"/>
</dbReference>
<dbReference type="GO" id="GO:0005794">
    <property type="term" value="C:Golgi apparatus"/>
    <property type="evidence" value="ECO:0007669"/>
    <property type="project" value="UniProtKB-SubCell"/>
</dbReference>
<dbReference type="Pfam" id="PF01369">
    <property type="entry name" value="Sec7"/>
    <property type="match status" value="1"/>
</dbReference>
<comment type="subcellular location">
    <subcellularLocation>
        <location evidence="2">Endoplasmic reticulum-Golgi intermediate compartment</location>
    </subcellularLocation>
    <subcellularLocation>
        <location evidence="1">Golgi apparatus</location>
        <location evidence="1">cis-Golgi network</location>
    </subcellularLocation>
</comment>
<dbReference type="GO" id="GO:0005793">
    <property type="term" value="C:endoplasmic reticulum-Golgi intermediate compartment"/>
    <property type="evidence" value="ECO:0007669"/>
    <property type="project" value="UniProtKB-SubCell"/>
</dbReference>
<dbReference type="SMART" id="SM00222">
    <property type="entry name" value="Sec7"/>
    <property type="match status" value="1"/>
</dbReference>
<dbReference type="InterPro" id="IPR000904">
    <property type="entry name" value="Sec7_dom"/>
</dbReference>
<dbReference type="CDD" id="cd00171">
    <property type="entry name" value="Sec7"/>
    <property type="match status" value="1"/>
</dbReference>
<dbReference type="Gene3D" id="1.10.1000.11">
    <property type="entry name" value="Arf Nucleotide-binding Site Opener,domain 2"/>
    <property type="match status" value="1"/>
</dbReference>
<dbReference type="AlphaFoldDB" id="A0A183M7D5"/>
<dbReference type="PANTHER" id="PTHR10663">
    <property type="entry name" value="GUANYL-NUCLEOTIDE EXCHANGE FACTOR"/>
    <property type="match status" value="1"/>
</dbReference>
<gene>
    <name evidence="5" type="ORF">SMRZ_LOCUS11960</name>
</gene>
<keyword evidence="6" id="KW-1185">Reference proteome</keyword>
<evidence type="ECO:0000256" key="2">
    <source>
        <dbReference type="ARBA" id="ARBA00004399"/>
    </source>
</evidence>
<evidence type="ECO:0000313" key="6">
    <source>
        <dbReference type="Proteomes" id="UP000277204"/>
    </source>
</evidence>
<dbReference type="InterPro" id="IPR035999">
    <property type="entry name" value="Sec7_dom_sf"/>
</dbReference>
<evidence type="ECO:0000256" key="4">
    <source>
        <dbReference type="ARBA" id="ARBA00023034"/>
    </source>
</evidence>
<dbReference type="PANTHER" id="PTHR10663:SF388">
    <property type="entry name" value="GOLGI-SPECIFIC BREFELDIN A-RESISTANCE GUANINE NUCLEOTIDE EXCHANGE FACTOR 1"/>
    <property type="match status" value="1"/>
</dbReference>
<keyword evidence="3" id="KW-0813">Transport</keyword>
<organism evidence="5 6">
    <name type="scientific">Schistosoma margrebowiei</name>
    <dbReference type="NCBI Taxonomy" id="48269"/>
    <lineage>
        <taxon>Eukaryota</taxon>
        <taxon>Metazoa</taxon>
        <taxon>Spiralia</taxon>
        <taxon>Lophotrochozoa</taxon>
        <taxon>Platyhelminthes</taxon>
        <taxon>Trematoda</taxon>
        <taxon>Digenea</taxon>
        <taxon>Strigeidida</taxon>
        <taxon>Schistosomatoidea</taxon>
        <taxon>Schistosomatidae</taxon>
        <taxon>Schistosoma</taxon>
    </lineage>
</organism>
<evidence type="ECO:0000256" key="1">
    <source>
        <dbReference type="ARBA" id="ARBA00004222"/>
    </source>
</evidence>